<keyword evidence="2" id="KW-1133">Transmembrane helix</keyword>
<evidence type="ECO:0000313" key="4">
    <source>
        <dbReference type="RefSeq" id="XP_014489888.1"/>
    </source>
</evidence>
<keyword evidence="2" id="KW-0472">Membrane</keyword>
<dbReference type="AlphaFoldDB" id="A0A1S3T7Z4"/>
<keyword evidence="2" id="KW-0812">Transmembrane</keyword>
<dbReference type="GeneID" id="106752669"/>
<reference evidence="4" key="1">
    <citation type="submission" date="2025-08" db="UniProtKB">
        <authorList>
            <consortium name="RefSeq"/>
        </authorList>
    </citation>
    <scope>IDENTIFICATION</scope>
    <source>
        <tissue evidence="4">Leaf</tissue>
    </source>
</reference>
<name>A0A1S3T7Z4_VIGRR</name>
<evidence type="ECO:0000256" key="2">
    <source>
        <dbReference type="SAM" id="Phobius"/>
    </source>
</evidence>
<keyword evidence="3" id="KW-1185">Reference proteome</keyword>
<gene>
    <name evidence="4" type="primary">LOC106752669</name>
</gene>
<proteinExistence type="predicted"/>
<feature type="compositionally biased region" description="Polar residues" evidence="1">
    <location>
        <begin position="70"/>
        <end position="81"/>
    </location>
</feature>
<dbReference type="RefSeq" id="XP_014489888.1">
    <property type="nucleotide sequence ID" value="XM_014634402.2"/>
</dbReference>
<protein>
    <submittedName>
        <fullName evidence="4">Uncharacterized protein LOC106752669</fullName>
    </submittedName>
</protein>
<accession>A0A1S3T7Z4</accession>
<sequence>MTSYPNTSFSPEQEDEVQFSSDKNFALHGKILLLVFLSAFVLLFILVLMIPWLRKRRGSRDSGTEEDSNIEGQNNPSTPSHNCFRRRRKEDVTVLCQHVTQEN</sequence>
<feature type="transmembrane region" description="Helical" evidence="2">
    <location>
        <begin position="31"/>
        <end position="53"/>
    </location>
</feature>
<dbReference type="Proteomes" id="UP000087766">
    <property type="component" value="Unplaced"/>
</dbReference>
<feature type="region of interest" description="Disordered" evidence="1">
    <location>
        <begin position="56"/>
        <end position="86"/>
    </location>
</feature>
<evidence type="ECO:0000313" key="3">
    <source>
        <dbReference type="Proteomes" id="UP000087766"/>
    </source>
</evidence>
<organism evidence="3 4">
    <name type="scientific">Vigna radiata var. radiata</name>
    <name type="common">Mung bean</name>
    <name type="synonym">Phaseolus aureus</name>
    <dbReference type="NCBI Taxonomy" id="3916"/>
    <lineage>
        <taxon>Eukaryota</taxon>
        <taxon>Viridiplantae</taxon>
        <taxon>Streptophyta</taxon>
        <taxon>Embryophyta</taxon>
        <taxon>Tracheophyta</taxon>
        <taxon>Spermatophyta</taxon>
        <taxon>Magnoliopsida</taxon>
        <taxon>eudicotyledons</taxon>
        <taxon>Gunneridae</taxon>
        <taxon>Pentapetalae</taxon>
        <taxon>rosids</taxon>
        <taxon>fabids</taxon>
        <taxon>Fabales</taxon>
        <taxon>Fabaceae</taxon>
        <taxon>Papilionoideae</taxon>
        <taxon>50 kb inversion clade</taxon>
        <taxon>NPAAA clade</taxon>
        <taxon>indigoferoid/millettioid clade</taxon>
        <taxon>Phaseoleae</taxon>
        <taxon>Vigna</taxon>
    </lineage>
</organism>
<dbReference type="OrthoDB" id="1421795at2759"/>
<evidence type="ECO:0000256" key="1">
    <source>
        <dbReference type="SAM" id="MobiDB-lite"/>
    </source>
</evidence>
<dbReference type="KEGG" id="vra:106752669"/>